<dbReference type="Proteomes" id="UP000827872">
    <property type="component" value="Linkage Group LG10"/>
</dbReference>
<evidence type="ECO:0000313" key="2">
    <source>
        <dbReference type="Proteomes" id="UP000827872"/>
    </source>
</evidence>
<name>A0ACB8E9H8_9SAUR</name>
<protein>
    <submittedName>
        <fullName evidence="1">Uncharacterized protein</fullName>
    </submittedName>
</protein>
<comment type="caution">
    <text evidence="1">The sequence shown here is derived from an EMBL/GenBank/DDBJ whole genome shotgun (WGS) entry which is preliminary data.</text>
</comment>
<gene>
    <name evidence="1" type="ORF">K3G42_020334</name>
</gene>
<sequence>MLPWQSRDSIKLNDLKSEVSPRISAEDLIDLCDLTGPGHFKTPTKKTKSSKPKLLIVDIRNSEEYPFKLKEL</sequence>
<evidence type="ECO:0000313" key="1">
    <source>
        <dbReference type="EMBL" id="KAH7988671.1"/>
    </source>
</evidence>
<keyword evidence="2" id="KW-1185">Reference proteome</keyword>
<reference evidence="1" key="1">
    <citation type="submission" date="2021-08" db="EMBL/GenBank/DDBJ databases">
        <title>The first chromosome-level gecko genome reveals the dynamic sex chromosomes of Neotropical dwarf geckos (Sphaerodactylidae: Sphaerodactylus).</title>
        <authorList>
            <person name="Pinto B.J."/>
            <person name="Keating S.E."/>
            <person name="Gamble T."/>
        </authorList>
    </citation>
    <scope>NUCLEOTIDE SEQUENCE</scope>
    <source>
        <strain evidence="1">TG3544</strain>
    </source>
</reference>
<organism evidence="1 2">
    <name type="scientific">Sphaerodactylus townsendi</name>
    <dbReference type="NCBI Taxonomy" id="933632"/>
    <lineage>
        <taxon>Eukaryota</taxon>
        <taxon>Metazoa</taxon>
        <taxon>Chordata</taxon>
        <taxon>Craniata</taxon>
        <taxon>Vertebrata</taxon>
        <taxon>Euteleostomi</taxon>
        <taxon>Lepidosauria</taxon>
        <taxon>Squamata</taxon>
        <taxon>Bifurcata</taxon>
        <taxon>Gekkota</taxon>
        <taxon>Sphaerodactylidae</taxon>
        <taxon>Sphaerodactylus</taxon>
    </lineage>
</organism>
<proteinExistence type="predicted"/>
<accession>A0ACB8E9H8</accession>
<dbReference type="EMBL" id="CM037623">
    <property type="protein sequence ID" value="KAH7988671.1"/>
    <property type="molecule type" value="Genomic_DNA"/>
</dbReference>